<dbReference type="InterPro" id="IPR000477">
    <property type="entry name" value="RT_dom"/>
</dbReference>
<protein>
    <recommendedName>
        <fullName evidence="1">Reverse transcriptase domain-containing protein</fullName>
    </recommendedName>
</protein>
<dbReference type="AlphaFoldDB" id="A0A4C1Z0C0"/>
<dbReference type="InterPro" id="IPR043502">
    <property type="entry name" value="DNA/RNA_pol_sf"/>
</dbReference>
<feature type="domain" description="Reverse transcriptase" evidence="1">
    <location>
        <begin position="167"/>
        <end position="266"/>
    </location>
</feature>
<proteinExistence type="predicted"/>
<dbReference type="SUPFAM" id="SSF56672">
    <property type="entry name" value="DNA/RNA polymerases"/>
    <property type="match status" value="1"/>
</dbReference>
<gene>
    <name evidence="2" type="ORF">EVAR_60291_1</name>
</gene>
<accession>A0A4C1Z0C0</accession>
<keyword evidence="3" id="KW-1185">Reference proteome</keyword>
<sequence>MDIYTASDHNAILWKISRDQKRERPNRQTNTTVGWKVKTFYPSTLIVAIDSIPIVARPAEEMTKDLMKRDTHACDASMLRKHNMNQRPARSYRRPNSAELITEYKKARRSFYKAIKDSTRRYWEELINEVDKNPWGRPYKRREFSAEVETATTGPASKRKKTTGRTVIIRPLCMLNTADKIFERIIQQRIEAAVEPLLADNLYGFRKGRSTLDAINLVVNTAREAISGTRWKCGTKKYCLVATLDIRNAFNCANWECIMQALREKTHRNICQVEHASAKASVMSTSLARLVPNVVGLKQSRRRLLSSVVTSILTYGISIWADALEIQEAWRKAGPVYRLSALRVASAFRTISQEAVCVISGTGCHSGGCCRDMAVFERISTALSVMIHRNARPAQE</sequence>
<evidence type="ECO:0000259" key="1">
    <source>
        <dbReference type="Pfam" id="PF00078"/>
    </source>
</evidence>
<reference evidence="2 3" key="1">
    <citation type="journal article" date="2019" name="Commun. Biol.">
        <title>The bagworm genome reveals a unique fibroin gene that provides high tensile strength.</title>
        <authorList>
            <person name="Kono N."/>
            <person name="Nakamura H."/>
            <person name="Ohtoshi R."/>
            <person name="Tomita M."/>
            <person name="Numata K."/>
            <person name="Arakawa K."/>
        </authorList>
    </citation>
    <scope>NUCLEOTIDE SEQUENCE [LARGE SCALE GENOMIC DNA]</scope>
</reference>
<dbReference type="Pfam" id="PF00078">
    <property type="entry name" value="RVT_1"/>
    <property type="match status" value="1"/>
</dbReference>
<dbReference type="GO" id="GO:0071897">
    <property type="term" value="P:DNA biosynthetic process"/>
    <property type="evidence" value="ECO:0007669"/>
    <property type="project" value="UniProtKB-ARBA"/>
</dbReference>
<organism evidence="2 3">
    <name type="scientific">Eumeta variegata</name>
    <name type="common">Bagworm moth</name>
    <name type="synonym">Eumeta japonica</name>
    <dbReference type="NCBI Taxonomy" id="151549"/>
    <lineage>
        <taxon>Eukaryota</taxon>
        <taxon>Metazoa</taxon>
        <taxon>Ecdysozoa</taxon>
        <taxon>Arthropoda</taxon>
        <taxon>Hexapoda</taxon>
        <taxon>Insecta</taxon>
        <taxon>Pterygota</taxon>
        <taxon>Neoptera</taxon>
        <taxon>Endopterygota</taxon>
        <taxon>Lepidoptera</taxon>
        <taxon>Glossata</taxon>
        <taxon>Ditrysia</taxon>
        <taxon>Tineoidea</taxon>
        <taxon>Psychidae</taxon>
        <taxon>Oiketicinae</taxon>
        <taxon>Eumeta</taxon>
    </lineage>
</organism>
<dbReference type="PANTHER" id="PTHR19446">
    <property type="entry name" value="REVERSE TRANSCRIPTASES"/>
    <property type="match status" value="1"/>
</dbReference>
<dbReference type="EMBL" id="BGZK01001552">
    <property type="protein sequence ID" value="GBP82181.1"/>
    <property type="molecule type" value="Genomic_DNA"/>
</dbReference>
<comment type="caution">
    <text evidence="2">The sequence shown here is derived from an EMBL/GenBank/DDBJ whole genome shotgun (WGS) entry which is preliminary data.</text>
</comment>
<evidence type="ECO:0000313" key="2">
    <source>
        <dbReference type="EMBL" id="GBP82181.1"/>
    </source>
</evidence>
<name>A0A4C1Z0C0_EUMVA</name>
<dbReference type="OrthoDB" id="415822at2759"/>
<evidence type="ECO:0000313" key="3">
    <source>
        <dbReference type="Proteomes" id="UP000299102"/>
    </source>
</evidence>
<dbReference type="Proteomes" id="UP000299102">
    <property type="component" value="Unassembled WGS sequence"/>
</dbReference>